<comment type="caution">
    <text evidence="1">The sequence shown here is derived from an EMBL/GenBank/DDBJ whole genome shotgun (WGS) entry which is preliminary data.</text>
</comment>
<keyword evidence="2" id="KW-1185">Reference proteome</keyword>
<evidence type="ECO:0000313" key="1">
    <source>
        <dbReference type="EMBL" id="KAK8865680.1"/>
    </source>
</evidence>
<reference evidence="1 2" key="1">
    <citation type="journal article" date="2024" name="bioRxiv">
        <title>Comparative genomics of Cryptococcus and Kwoniella reveals pathogenesis evolution and contrasting karyotype dynamics via intercentromeric recombination or chromosome fusion.</title>
        <authorList>
            <person name="Coelho M.A."/>
            <person name="David-Palma M."/>
            <person name="Shea T."/>
            <person name="Bowers K."/>
            <person name="McGinley-Smith S."/>
            <person name="Mohammad A.W."/>
            <person name="Gnirke A."/>
            <person name="Yurkov A.M."/>
            <person name="Nowrousian M."/>
            <person name="Sun S."/>
            <person name="Cuomo C.A."/>
            <person name="Heitman J."/>
        </authorList>
    </citation>
    <scope>NUCLEOTIDE SEQUENCE [LARGE SCALE GENOMIC DNA]</scope>
    <source>
        <strain evidence="1 2">CBS 13917</strain>
    </source>
</reference>
<sequence>MYTLSRTANLGANLKVRDRRMRGWEMDAGIGNGKIGKNVVQYNLPVPKADLLPKYQSGLSPYDVVFFFWTWSVGEFIGLGTQVE</sequence>
<dbReference type="KEGG" id="kne:92178084"/>
<dbReference type="AlphaFoldDB" id="A0AAW0Z415"/>
<accession>A0AAW0Z415</accession>
<dbReference type="GeneID" id="92178084"/>
<proteinExistence type="predicted"/>
<dbReference type="RefSeq" id="XP_066805159.1">
    <property type="nucleotide sequence ID" value="XM_066943958.1"/>
</dbReference>
<name>A0AAW0Z415_9TREE</name>
<gene>
    <name evidence="1" type="ORF">IAR55_000825</name>
</gene>
<protein>
    <submittedName>
        <fullName evidence="1">Uncharacterized protein</fullName>
    </submittedName>
</protein>
<dbReference type="Proteomes" id="UP001388673">
    <property type="component" value="Unassembled WGS sequence"/>
</dbReference>
<evidence type="ECO:0000313" key="2">
    <source>
        <dbReference type="Proteomes" id="UP001388673"/>
    </source>
</evidence>
<organism evidence="1 2">
    <name type="scientific">Kwoniella newhampshirensis</name>
    <dbReference type="NCBI Taxonomy" id="1651941"/>
    <lineage>
        <taxon>Eukaryota</taxon>
        <taxon>Fungi</taxon>
        <taxon>Dikarya</taxon>
        <taxon>Basidiomycota</taxon>
        <taxon>Agaricomycotina</taxon>
        <taxon>Tremellomycetes</taxon>
        <taxon>Tremellales</taxon>
        <taxon>Cryptococcaceae</taxon>
        <taxon>Kwoniella</taxon>
    </lineage>
</organism>
<dbReference type="EMBL" id="JBCAWK010000002">
    <property type="protein sequence ID" value="KAK8865680.1"/>
    <property type="molecule type" value="Genomic_DNA"/>
</dbReference>